<name>A0ABS9D987_9ALTE</name>
<evidence type="ECO:0000256" key="6">
    <source>
        <dbReference type="ARBA" id="ARBA00022839"/>
    </source>
</evidence>
<dbReference type="Pfam" id="PF13245">
    <property type="entry name" value="AAA_19"/>
    <property type="match status" value="1"/>
</dbReference>
<keyword evidence="2 11" id="KW-0547">Nucleotide-binding</keyword>
<dbReference type="Gene3D" id="3.40.50.300">
    <property type="entry name" value="P-loop containing nucleotide triphosphate hydrolases"/>
    <property type="match status" value="3"/>
</dbReference>
<gene>
    <name evidence="11 14" type="primary">recD</name>
    <name evidence="14" type="ORF">L0668_12645</name>
</gene>
<keyword evidence="9 11" id="KW-0234">DNA repair</keyword>
<dbReference type="InterPro" id="IPR049550">
    <property type="entry name" value="RecD_N"/>
</dbReference>
<evidence type="ECO:0000256" key="9">
    <source>
        <dbReference type="ARBA" id="ARBA00023204"/>
    </source>
</evidence>
<evidence type="ECO:0000256" key="10">
    <source>
        <dbReference type="ARBA" id="ARBA00023235"/>
    </source>
</evidence>
<keyword evidence="6 11" id="KW-0269">Exonuclease</keyword>
<evidence type="ECO:0000256" key="4">
    <source>
        <dbReference type="ARBA" id="ARBA00022801"/>
    </source>
</evidence>
<comment type="function">
    <text evidence="11">A helicase/nuclease that prepares dsDNA breaks (DSB) for recombinational DNA repair. Binds to DSBs and unwinds DNA via a highly rapid and processive ATP-dependent bidirectional helicase activity. Unwinds dsDNA until it encounters a Chi (crossover hotspot instigator) sequence from the 3' direction. Cuts ssDNA a few nucleotides 3' to the Chi site. The properties and activities of the enzyme are changed at Chi. The Chi-altered holoenzyme produces a long 3'-ssDNA overhang and facilitates RecA-binding to the ssDNA for homologous DNA recombination and repair. Holoenzyme degrades any linearized DNA that is unable to undergo homologous recombination. In the holoenzyme this subunit has ssDNA-dependent ATPase and 5'-3' helicase activity. When added to pre-assembled RecBC greatly stimulates nuclease activity and augments holoenzyme processivity. Negatively regulates the RecA-loading ability of RecBCD.</text>
</comment>
<dbReference type="InterPro" id="IPR027785">
    <property type="entry name" value="UvrD-like_helicase_C"/>
</dbReference>
<reference evidence="14 15" key="1">
    <citation type="submission" date="2022-01" db="EMBL/GenBank/DDBJ databases">
        <title>Paraglaciecola sp. G1-23.</title>
        <authorList>
            <person name="Jin M.S."/>
            <person name="Han D.M."/>
            <person name="Kim H.M."/>
            <person name="Jeon C.O."/>
        </authorList>
    </citation>
    <scope>NUCLEOTIDE SEQUENCE [LARGE SCALE GENOMIC DNA]</scope>
    <source>
        <strain evidence="14 15">G1-23</strain>
    </source>
</reference>
<protein>
    <recommendedName>
        <fullName evidence="11">RecBCD enzyme subunit RecD</fullName>
        <ecNumber evidence="11">5.6.2.3</ecNumber>
    </recommendedName>
    <alternativeName>
        <fullName evidence="11">DNA 5'-3' helicase subunit RecD</fullName>
    </alternativeName>
    <alternativeName>
        <fullName evidence="11">Exonuclease V subunit RecD</fullName>
        <shortName evidence="11">ExoV subunit RecD</shortName>
    </alternativeName>
    <alternativeName>
        <fullName evidence="11">Helicase/nuclease RecBCD subunit RecD</fullName>
    </alternativeName>
</protein>
<organism evidence="14 15">
    <name type="scientific">Paraglaciecola algarum</name>
    <dbReference type="NCBI Taxonomy" id="3050085"/>
    <lineage>
        <taxon>Bacteria</taxon>
        <taxon>Pseudomonadati</taxon>
        <taxon>Pseudomonadota</taxon>
        <taxon>Gammaproteobacteria</taxon>
        <taxon>Alteromonadales</taxon>
        <taxon>Alteromonadaceae</taxon>
        <taxon>Paraglaciecola</taxon>
    </lineage>
</organism>
<sequence length="681" mass="75692">MVNAAPNLDARTHTEECSFKRIVNDLLELGVFRAIDYAFAEFVYQQEVNLAEDLRLQVALLAGYVSLQTGEQHTCIELKELAKLNLAGFVLPDAEGLFQSLQQANTVEILASDIQATGKYSSPLILQNNKVYLQRYWQYEVNLAGKILEMAVKSHDLNIIETQTLLTGLFPKDKCVQTEELDWQKIAVCIASSQKFSVISGGPGTGKTTTVTKLLALLQGLAAKQNKVLNIQLAAPTGKAAARLTESIRGAKSKLPEPLQNHLPEQCQTIHRLLGALPMSPYFKTDQFQPLHLDVLVLDEASMVDLPLMAKLFDALPKQAQVILLGDQDQLASVETGSVLADICQPYNLNLGGDKLAGYSPKMYDRLSQLIDGLSDLILEQGVQIHANERAVTHLIKQEPFGLQDNLVQLVKSHRFSDDSGIGQLAKAIKTGDVVLVQDLLKEKSFTDINWYQLKQNSVKNNQKVVSEQILKQLITKLLPVFKLYLKAIKQGDLALAFNCLHQQQVLCAQKTGLWGVEQINSLMENELHQQGLIDKSKDFYTGRPVMLSKNDHQLKLFNGDIGLVMPDPNQADLIKVWFITPEGEIRGLLPSRLPSHETLYAMTIHKSQGSEFESVYLCLPLVNNNYGGRGLSRELLYTGLTRAKKQFYLFAQPQALALSLSQQCKRSSGLAQRLHNSKAT</sequence>
<dbReference type="InterPro" id="IPR041851">
    <property type="entry name" value="RecD_N_sf"/>
</dbReference>
<keyword evidence="10 11" id="KW-0413">Isomerase</keyword>
<dbReference type="PANTHER" id="PTHR43788:SF6">
    <property type="entry name" value="DNA HELICASE B"/>
    <property type="match status" value="1"/>
</dbReference>
<evidence type="ECO:0000313" key="15">
    <source>
        <dbReference type="Proteomes" id="UP001521137"/>
    </source>
</evidence>
<dbReference type="EMBL" id="JAKGAS010000006">
    <property type="protein sequence ID" value="MCF2948962.1"/>
    <property type="molecule type" value="Genomic_DNA"/>
</dbReference>
<comment type="similarity">
    <text evidence="11">Belongs to the RecD family.</text>
</comment>
<keyword evidence="5 11" id="KW-0347">Helicase</keyword>
<feature type="binding site" evidence="11">
    <location>
        <begin position="201"/>
        <end position="208"/>
    </location>
    <ligand>
        <name>ATP</name>
        <dbReference type="ChEBI" id="CHEBI:30616"/>
    </ligand>
</feature>
<comment type="subunit">
    <text evidence="11">Heterotrimer of RecB, RecC and RecD. All subunits contribute to DNA-binding.</text>
</comment>
<evidence type="ECO:0000256" key="7">
    <source>
        <dbReference type="ARBA" id="ARBA00022840"/>
    </source>
</evidence>
<keyword evidence="3 11" id="KW-0227">DNA damage</keyword>
<proteinExistence type="inferred from homology"/>
<evidence type="ECO:0000256" key="11">
    <source>
        <dbReference type="HAMAP-Rule" id="MF_01487"/>
    </source>
</evidence>
<dbReference type="PANTHER" id="PTHR43788">
    <property type="entry name" value="DNA2/NAM7 HELICASE FAMILY MEMBER"/>
    <property type="match status" value="1"/>
</dbReference>
<comment type="caution">
    <text evidence="14">The sequence shown here is derived from an EMBL/GenBank/DDBJ whole genome shotgun (WGS) entry which is preliminary data.</text>
</comment>
<evidence type="ECO:0000256" key="1">
    <source>
        <dbReference type="ARBA" id="ARBA00022722"/>
    </source>
</evidence>
<dbReference type="Gene3D" id="1.10.10.1020">
    <property type="entry name" value="RecBCD complex, subunit RecD, N-terminal domain"/>
    <property type="match status" value="1"/>
</dbReference>
<dbReference type="Pfam" id="PF21185">
    <property type="entry name" value="RecD_N"/>
    <property type="match status" value="1"/>
</dbReference>
<keyword evidence="7 11" id="KW-0067">ATP-binding</keyword>
<keyword evidence="1 11" id="KW-0540">Nuclease</keyword>
<keyword evidence="4 11" id="KW-0378">Hydrolase</keyword>
<dbReference type="InterPro" id="IPR050534">
    <property type="entry name" value="Coronavir_polyprotein_1ab"/>
</dbReference>
<dbReference type="HAMAP" id="MF_01487">
    <property type="entry name" value="RecD"/>
    <property type="match status" value="1"/>
</dbReference>
<evidence type="ECO:0000256" key="2">
    <source>
        <dbReference type="ARBA" id="ARBA00022741"/>
    </source>
</evidence>
<accession>A0ABS9D987</accession>
<dbReference type="CDD" id="cd18809">
    <property type="entry name" value="SF1_C_RecD"/>
    <property type="match status" value="1"/>
</dbReference>
<dbReference type="InterPro" id="IPR027417">
    <property type="entry name" value="P-loop_NTPase"/>
</dbReference>
<keyword evidence="15" id="KW-1185">Reference proteome</keyword>
<evidence type="ECO:0000256" key="5">
    <source>
        <dbReference type="ARBA" id="ARBA00022806"/>
    </source>
</evidence>
<evidence type="ECO:0000259" key="12">
    <source>
        <dbReference type="Pfam" id="PF13538"/>
    </source>
</evidence>
<dbReference type="CDD" id="cd17933">
    <property type="entry name" value="DEXSc_RecD-like"/>
    <property type="match status" value="1"/>
</dbReference>
<evidence type="ECO:0000256" key="8">
    <source>
        <dbReference type="ARBA" id="ARBA00023125"/>
    </source>
</evidence>
<dbReference type="Proteomes" id="UP001521137">
    <property type="component" value="Unassembled WGS sequence"/>
</dbReference>
<dbReference type="EC" id="5.6.2.3" evidence="11"/>
<dbReference type="GO" id="GO:0008854">
    <property type="term" value="F:exodeoxyribonuclease V activity"/>
    <property type="evidence" value="ECO:0007669"/>
    <property type="project" value="UniProtKB-EC"/>
</dbReference>
<evidence type="ECO:0000256" key="3">
    <source>
        <dbReference type="ARBA" id="ARBA00022763"/>
    </source>
</evidence>
<evidence type="ECO:0000259" key="13">
    <source>
        <dbReference type="Pfam" id="PF21185"/>
    </source>
</evidence>
<dbReference type="InterPro" id="IPR006344">
    <property type="entry name" value="RecD"/>
</dbReference>
<dbReference type="NCBIfam" id="TIGR01447">
    <property type="entry name" value="recD"/>
    <property type="match status" value="1"/>
</dbReference>
<keyword evidence="8 11" id="KW-0238">DNA-binding</keyword>
<feature type="domain" description="UvrD-like helicase C-terminal" evidence="12">
    <location>
        <begin position="600"/>
        <end position="650"/>
    </location>
</feature>
<dbReference type="RefSeq" id="WP_235313001.1">
    <property type="nucleotide sequence ID" value="NZ_JAKGAS010000006.1"/>
</dbReference>
<feature type="domain" description="RecBCD enzyme subunit RecD N-terminal" evidence="13">
    <location>
        <begin position="28"/>
        <end position="132"/>
    </location>
</feature>
<comment type="miscellaneous">
    <text evidence="11">In the RecBCD complex, RecB has a slow 3'-5' helicase, an exonuclease activity and loads RecA onto ssDNA, RecD has a fast 5'-3' helicase activity, while RecC stimulates the ATPase and processivity of the RecB helicase and contributes to recognition of the Chi site.</text>
</comment>
<comment type="catalytic activity">
    <reaction evidence="11">
        <text>ATP + H2O = ADP + phosphate + H(+)</text>
        <dbReference type="Rhea" id="RHEA:13065"/>
        <dbReference type="ChEBI" id="CHEBI:15377"/>
        <dbReference type="ChEBI" id="CHEBI:15378"/>
        <dbReference type="ChEBI" id="CHEBI:30616"/>
        <dbReference type="ChEBI" id="CHEBI:43474"/>
        <dbReference type="ChEBI" id="CHEBI:456216"/>
        <dbReference type="EC" id="5.6.2.3"/>
    </reaction>
</comment>
<evidence type="ECO:0000313" key="14">
    <source>
        <dbReference type="EMBL" id="MCF2948962.1"/>
    </source>
</evidence>
<dbReference type="SUPFAM" id="SSF52540">
    <property type="entry name" value="P-loop containing nucleoside triphosphate hydrolases"/>
    <property type="match status" value="2"/>
</dbReference>
<dbReference type="Pfam" id="PF13538">
    <property type="entry name" value="UvrD_C_2"/>
    <property type="match status" value="1"/>
</dbReference>